<name>A0A166YFQ6_METRR</name>
<evidence type="ECO:0000256" key="1">
    <source>
        <dbReference type="SAM" id="MobiDB-lite"/>
    </source>
</evidence>
<dbReference type="OMA" id="VMSPLVW"/>
<feature type="transmembrane region" description="Helical" evidence="2">
    <location>
        <begin position="208"/>
        <end position="228"/>
    </location>
</feature>
<dbReference type="Pfam" id="PF20684">
    <property type="entry name" value="Fung_rhodopsin"/>
    <property type="match status" value="1"/>
</dbReference>
<feature type="transmembrane region" description="Helical" evidence="2">
    <location>
        <begin position="20"/>
        <end position="41"/>
    </location>
</feature>
<keyword evidence="5" id="KW-1185">Reference proteome</keyword>
<evidence type="ECO:0000256" key="2">
    <source>
        <dbReference type="SAM" id="Phobius"/>
    </source>
</evidence>
<organism evidence="4 5">
    <name type="scientific">Metarhizium rileyi (strain RCEF 4871)</name>
    <name type="common">Nomuraea rileyi</name>
    <dbReference type="NCBI Taxonomy" id="1649241"/>
    <lineage>
        <taxon>Eukaryota</taxon>
        <taxon>Fungi</taxon>
        <taxon>Dikarya</taxon>
        <taxon>Ascomycota</taxon>
        <taxon>Pezizomycotina</taxon>
        <taxon>Sordariomycetes</taxon>
        <taxon>Hypocreomycetidae</taxon>
        <taxon>Hypocreales</taxon>
        <taxon>Clavicipitaceae</taxon>
        <taxon>Metarhizium</taxon>
    </lineage>
</organism>
<feature type="transmembrane region" description="Helical" evidence="2">
    <location>
        <begin position="132"/>
        <end position="151"/>
    </location>
</feature>
<feature type="transmembrane region" description="Helical" evidence="2">
    <location>
        <begin position="248"/>
        <end position="269"/>
    </location>
</feature>
<reference evidence="4 5" key="1">
    <citation type="journal article" date="2016" name="Genome Biol. Evol.">
        <title>Divergent and convergent evolution of fungal pathogenicity.</title>
        <authorList>
            <person name="Shang Y."/>
            <person name="Xiao G."/>
            <person name="Zheng P."/>
            <person name="Cen K."/>
            <person name="Zhan S."/>
            <person name="Wang C."/>
        </authorList>
    </citation>
    <scope>NUCLEOTIDE SEQUENCE [LARGE SCALE GENOMIC DNA]</scope>
    <source>
        <strain evidence="4 5">RCEF 4871</strain>
    </source>
</reference>
<keyword evidence="2" id="KW-0472">Membrane</keyword>
<dbReference type="PANTHER" id="PTHR39614">
    <property type="entry name" value="INTEGRAL MEMBRANE PROTEIN"/>
    <property type="match status" value="1"/>
</dbReference>
<comment type="caution">
    <text evidence="4">The sequence shown here is derived from an EMBL/GenBank/DDBJ whole genome shotgun (WGS) entry which is preliminary data.</text>
</comment>
<sequence length="377" mass="41036">MTASSPAFAAITQDDHRGLLWIAAILSFIFVILTLSARLYVRKHMLGRDDYASIVAVVLGIAQYTAVFAGMPLGLGTSKELDRHGNHTHSGQVFLVSEGLFICSLYAAKCAVLLAVERLLAADMETTRNFCILLRVAIGVAALASLLAFSVGCSLGNLLVQDQRRCGGQTLRWIAVTVLDGITEFCILGMFCSIIWTLQMRVKLKMTLTTLLGMRLVSPVLTAIYTWALSSFVLSSDPAVHVISPLVWQQITLGYSLMSALLIALMPFLKSFHTGMGVDMRNLTNIGTSASRQRSGRQDAYRLDNLTSRSRHGTSTTKQSAEDEEELASARWASALPKQASSESQIEARSSVTAMAGAMVIQKTVDWSVKYDSNSNK</sequence>
<dbReference type="Proteomes" id="UP000243498">
    <property type="component" value="Unassembled WGS sequence"/>
</dbReference>
<keyword evidence="2" id="KW-1133">Transmembrane helix</keyword>
<proteinExistence type="predicted"/>
<dbReference type="PANTHER" id="PTHR39614:SF2">
    <property type="entry name" value="INTEGRAL MEMBRANE PROTEIN"/>
    <property type="match status" value="1"/>
</dbReference>
<protein>
    <recommendedName>
        <fullName evidence="3">Rhodopsin domain-containing protein</fullName>
    </recommendedName>
</protein>
<feature type="transmembrane region" description="Helical" evidence="2">
    <location>
        <begin position="93"/>
        <end position="120"/>
    </location>
</feature>
<dbReference type="InterPro" id="IPR049326">
    <property type="entry name" value="Rhodopsin_dom_fungi"/>
</dbReference>
<evidence type="ECO:0000259" key="3">
    <source>
        <dbReference type="Pfam" id="PF20684"/>
    </source>
</evidence>
<feature type="domain" description="Rhodopsin" evidence="3">
    <location>
        <begin position="37"/>
        <end position="270"/>
    </location>
</feature>
<feature type="transmembrane region" description="Helical" evidence="2">
    <location>
        <begin position="53"/>
        <end position="73"/>
    </location>
</feature>
<dbReference type="EMBL" id="AZHC01000033">
    <property type="protein sequence ID" value="OAA36857.1"/>
    <property type="molecule type" value="Genomic_DNA"/>
</dbReference>
<gene>
    <name evidence="4" type="ORF">NOR_07377</name>
</gene>
<feature type="compositionally biased region" description="Polar residues" evidence="1">
    <location>
        <begin position="305"/>
        <end position="319"/>
    </location>
</feature>
<keyword evidence="2" id="KW-0812">Transmembrane</keyword>
<feature type="region of interest" description="Disordered" evidence="1">
    <location>
        <begin position="288"/>
        <end position="329"/>
    </location>
</feature>
<accession>A0A166YFQ6</accession>
<evidence type="ECO:0000313" key="5">
    <source>
        <dbReference type="Proteomes" id="UP000243498"/>
    </source>
</evidence>
<feature type="transmembrane region" description="Helical" evidence="2">
    <location>
        <begin position="171"/>
        <end position="196"/>
    </location>
</feature>
<dbReference type="AlphaFoldDB" id="A0A166YFQ6"/>
<dbReference type="OrthoDB" id="3918601at2759"/>
<evidence type="ECO:0000313" key="4">
    <source>
        <dbReference type="EMBL" id="OAA36857.1"/>
    </source>
</evidence>